<accession>A0ABV7T0T8</accession>
<dbReference type="Gene3D" id="3.40.50.1000">
    <property type="entry name" value="HAD superfamily/HAD-like"/>
    <property type="match status" value="1"/>
</dbReference>
<dbReference type="GO" id="GO:0033828">
    <property type="term" value="F:glucosylglycerol-phosphate synthase activity"/>
    <property type="evidence" value="ECO:0007669"/>
    <property type="project" value="UniProtKB-EC"/>
</dbReference>
<dbReference type="NCBIfam" id="TIGR01484">
    <property type="entry name" value="HAD-SF-IIB"/>
    <property type="match status" value="1"/>
</dbReference>
<dbReference type="SFLD" id="SFLDG01141">
    <property type="entry name" value="C2.B.1:_Sucrose_Phosphatase_Li"/>
    <property type="match status" value="1"/>
</dbReference>
<organism evidence="3 4">
    <name type="scientific">Stutzerimonas tarimensis</name>
    <dbReference type="NCBI Taxonomy" id="1507735"/>
    <lineage>
        <taxon>Bacteria</taxon>
        <taxon>Pseudomonadati</taxon>
        <taxon>Pseudomonadota</taxon>
        <taxon>Gammaproteobacteria</taxon>
        <taxon>Pseudomonadales</taxon>
        <taxon>Pseudomonadaceae</taxon>
        <taxon>Stutzerimonas</taxon>
    </lineage>
</organism>
<dbReference type="InterPro" id="IPR006379">
    <property type="entry name" value="HAD-SF_hydro_IIB"/>
</dbReference>
<dbReference type="InterPro" id="IPR036412">
    <property type="entry name" value="HAD-like_sf"/>
</dbReference>
<reference evidence="4" key="1">
    <citation type="journal article" date="2019" name="Int. J. Syst. Evol. Microbiol.">
        <title>The Global Catalogue of Microorganisms (GCM) 10K type strain sequencing project: providing services to taxonomists for standard genome sequencing and annotation.</title>
        <authorList>
            <consortium name="The Broad Institute Genomics Platform"/>
            <consortium name="The Broad Institute Genome Sequencing Center for Infectious Disease"/>
            <person name="Wu L."/>
            <person name="Ma J."/>
        </authorList>
    </citation>
    <scope>NUCLEOTIDE SEQUENCE [LARGE SCALE GENOMIC DNA]</scope>
    <source>
        <strain evidence="4">KCTC 42447</strain>
    </source>
</reference>
<dbReference type="InterPro" id="IPR012764">
    <property type="entry name" value="Gluc_glyc_Psyn"/>
</dbReference>
<evidence type="ECO:0000313" key="3">
    <source>
        <dbReference type="EMBL" id="MFC3606526.1"/>
    </source>
</evidence>
<name>A0ABV7T0T8_9GAMM</name>
<dbReference type="SUPFAM" id="SSF56784">
    <property type="entry name" value="HAD-like"/>
    <property type="match status" value="1"/>
</dbReference>
<sequence length="754" mass="84416">MLLATDLDGTFLSGDPQDRLSLYQTITAHPDIQLAYVTGRSLETVLPLLADPTLPQPDYIIADVGASLYHGETLQPIQPIQQQIDACWPGETQVASALLEFPDMERQDVPQSRRCSYYCSPERAADPRLKEIADALDCDLLYSADLYLDFLPRGVNKGSSLMRLVETLGIDPEQVLVAGDTLNDLSMLTSGLKGVCVGQSEPGLLESTRSHTSARVFHADSPGCGGIIQGFSHFGFLGEHGFAAESRRSAEPGQSELVIVYHRLPYEEKRVKGQIRRQRHTSPNGIIPTLLSFFSDGRKGSWVAWAEHEEDQGEFETRTAVDAERYPQLTAARVPLSKSDVDTFYKRFSKEAFWPTLHCFWERASFNEDDWQVFMRVNRAFAERTAAEAAEGATVWMHDYNLWMVPAYLREMRPDLKLAFFHHTYFPSADVFNVVPWRRQIIGSLLQCDYIGFHIPRQVENFVDVARGVFPLQTLEVQNCAPRFVTYGCAVGLDTMTTCIDTGMRQVRLGAHPVGLDLDRVRNALAKPEVKEQMSRLRKELSGVRLILAVERLDYTKGVLEKLNAYEQLLANNPELIGKVTLASVCVPAAKEMTVYDELLAQIEQAVGRINGRFARIGWTPVQFFFRSLPFEEVVGWYAMADVMWITPLRDGLNLVAKEFVATQGMLDGDGVLVLSEFAGAAAELKGAVLTNPHDTADLVSSCYMALNMHKTEAKTRLRELFGITAYNDIRRWGDEFLAALETPALEPSDRQVA</sequence>
<comment type="similarity">
    <text evidence="1">Belongs to the glycosyltransferase 20 family.</text>
</comment>
<keyword evidence="4" id="KW-1185">Reference proteome</keyword>
<dbReference type="InterPro" id="IPR006380">
    <property type="entry name" value="SPP-like_dom"/>
</dbReference>
<proteinExistence type="inferred from homology"/>
<dbReference type="Proteomes" id="UP001595630">
    <property type="component" value="Unassembled WGS sequence"/>
</dbReference>
<dbReference type="NCBIfam" id="TIGR02398">
    <property type="entry name" value="gluc_glyc_Psyn"/>
    <property type="match status" value="1"/>
</dbReference>
<gene>
    <name evidence="3" type="primary">ggpS</name>
    <name evidence="3" type="ORF">ACFOMF_01825</name>
</gene>
<comment type="caution">
    <text evidence="3">The sequence shown here is derived from an EMBL/GenBank/DDBJ whole genome shotgun (WGS) entry which is preliminary data.</text>
</comment>
<protein>
    <submittedName>
        <fullName evidence="3">Glucosylglycerol-phosphate synthase</fullName>
        <ecNumber evidence="3">2.4.1.213</ecNumber>
    </submittedName>
</protein>
<evidence type="ECO:0000259" key="2">
    <source>
        <dbReference type="Pfam" id="PF05116"/>
    </source>
</evidence>
<dbReference type="EMBL" id="JBHRXZ010000002">
    <property type="protein sequence ID" value="MFC3606526.1"/>
    <property type="molecule type" value="Genomic_DNA"/>
</dbReference>
<dbReference type="RefSeq" id="WP_386360629.1">
    <property type="nucleotide sequence ID" value="NZ_JBHRXZ010000002.1"/>
</dbReference>
<dbReference type="Gene3D" id="3.90.1070.10">
    <property type="match status" value="1"/>
</dbReference>
<dbReference type="Gene3D" id="3.40.50.2000">
    <property type="entry name" value="Glycogen Phosphorylase B"/>
    <property type="match status" value="2"/>
</dbReference>
<dbReference type="EC" id="2.4.1.213" evidence="3"/>
<dbReference type="InterPro" id="IPR001830">
    <property type="entry name" value="Glyco_trans_20"/>
</dbReference>
<dbReference type="SFLD" id="SFLDS00003">
    <property type="entry name" value="Haloacid_Dehalogenase"/>
    <property type="match status" value="1"/>
</dbReference>
<dbReference type="PANTHER" id="PTHR10788:SF106">
    <property type="entry name" value="BCDNA.GH08860"/>
    <property type="match status" value="1"/>
</dbReference>
<keyword evidence="3" id="KW-0328">Glycosyltransferase</keyword>
<dbReference type="SFLD" id="SFLDG01140">
    <property type="entry name" value="C2.B:_Phosphomannomutase_and_P"/>
    <property type="match status" value="1"/>
</dbReference>
<evidence type="ECO:0000256" key="1">
    <source>
        <dbReference type="ARBA" id="ARBA00008799"/>
    </source>
</evidence>
<dbReference type="Pfam" id="PF05116">
    <property type="entry name" value="S6PP"/>
    <property type="match status" value="1"/>
</dbReference>
<dbReference type="CDD" id="cd03788">
    <property type="entry name" value="GT20_TPS"/>
    <property type="match status" value="1"/>
</dbReference>
<keyword evidence="3" id="KW-0808">Transferase</keyword>
<dbReference type="SUPFAM" id="SSF53756">
    <property type="entry name" value="UDP-Glycosyltransferase/glycogen phosphorylase"/>
    <property type="match status" value="1"/>
</dbReference>
<dbReference type="InterPro" id="IPR023214">
    <property type="entry name" value="HAD_sf"/>
</dbReference>
<dbReference type="Pfam" id="PF00982">
    <property type="entry name" value="Glyco_transf_20"/>
    <property type="match status" value="1"/>
</dbReference>
<evidence type="ECO:0000313" key="4">
    <source>
        <dbReference type="Proteomes" id="UP001595630"/>
    </source>
</evidence>
<dbReference type="PANTHER" id="PTHR10788">
    <property type="entry name" value="TREHALOSE-6-PHOSPHATE SYNTHASE"/>
    <property type="match status" value="1"/>
</dbReference>
<feature type="domain" description="Sucrose phosphatase-like" evidence="2">
    <location>
        <begin position="2"/>
        <end position="235"/>
    </location>
</feature>